<dbReference type="EMBL" id="QGKW02000276">
    <property type="protein sequence ID" value="KAF2606481.1"/>
    <property type="molecule type" value="Genomic_DNA"/>
</dbReference>
<reference evidence="2" key="1">
    <citation type="submission" date="2019-12" db="EMBL/GenBank/DDBJ databases">
        <title>Genome sequencing and annotation of Brassica cretica.</title>
        <authorList>
            <person name="Studholme D.J."/>
            <person name="Sarris P.F."/>
        </authorList>
    </citation>
    <scope>NUCLEOTIDE SEQUENCE</scope>
    <source>
        <strain evidence="3">PFS-001/15</strain>
        <strain evidence="2">PFS-102/07</strain>
        <tissue evidence="2">Leaf</tissue>
    </source>
</reference>
<protein>
    <submittedName>
        <fullName evidence="2">Uncharacterized protein</fullName>
    </submittedName>
</protein>
<organism evidence="2">
    <name type="scientific">Brassica cretica</name>
    <name type="common">Mustard</name>
    <dbReference type="NCBI Taxonomy" id="69181"/>
    <lineage>
        <taxon>Eukaryota</taxon>
        <taxon>Viridiplantae</taxon>
        <taxon>Streptophyta</taxon>
        <taxon>Embryophyta</taxon>
        <taxon>Tracheophyta</taxon>
        <taxon>Spermatophyta</taxon>
        <taxon>Magnoliopsida</taxon>
        <taxon>eudicotyledons</taxon>
        <taxon>Gunneridae</taxon>
        <taxon>Pentapetalae</taxon>
        <taxon>rosids</taxon>
        <taxon>malvids</taxon>
        <taxon>Brassicales</taxon>
        <taxon>Brassicaceae</taxon>
        <taxon>Brassiceae</taxon>
        <taxon>Brassica</taxon>
    </lineage>
</organism>
<dbReference type="AlphaFoldDB" id="A0A8S9KGM2"/>
<proteinExistence type="predicted"/>
<evidence type="ECO:0000313" key="3">
    <source>
        <dbReference type="EMBL" id="KAF2606481.1"/>
    </source>
</evidence>
<evidence type="ECO:0000256" key="1">
    <source>
        <dbReference type="SAM" id="MobiDB-lite"/>
    </source>
</evidence>
<comment type="caution">
    <text evidence="2">The sequence shown here is derived from an EMBL/GenBank/DDBJ whole genome shotgun (WGS) entry which is preliminary data.</text>
</comment>
<feature type="region of interest" description="Disordered" evidence="1">
    <location>
        <begin position="19"/>
        <end position="72"/>
    </location>
</feature>
<sequence>MKRQEKQVKGEDAIIPIEKGHGANLNTPSKIRRFTDRDGAKPKIPTQKRRSMQLRRHNTTPLIYQIGNPYED</sequence>
<dbReference type="EMBL" id="QGKY02000164">
    <property type="protein sequence ID" value="KAF2593202.1"/>
    <property type="molecule type" value="Genomic_DNA"/>
</dbReference>
<name>A0A8S9KGM2_BRACR</name>
<gene>
    <name evidence="3" type="ORF">F2Q68_00046316</name>
    <name evidence="2" type="ORF">F2Q70_00045313</name>
</gene>
<feature type="compositionally biased region" description="Basic residues" evidence="1">
    <location>
        <begin position="46"/>
        <end position="58"/>
    </location>
</feature>
<accession>A0A8S9KGM2</accession>
<dbReference type="Proteomes" id="UP000712281">
    <property type="component" value="Unassembled WGS sequence"/>
</dbReference>
<evidence type="ECO:0000313" key="2">
    <source>
        <dbReference type="EMBL" id="KAF2593202.1"/>
    </source>
</evidence>